<keyword evidence="2" id="KW-1185">Reference proteome</keyword>
<dbReference type="Proteomes" id="UP000324897">
    <property type="component" value="Chromosome 3"/>
</dbReference>
<evidence type="ECO:0000313" key="2">
    <source>
        <dbReference type="Proteomes" id="UP000324897"/>
    </source>
</evidence>
<comment type="caution">
    <text evidence="1">The sequence shown here is derived from an EMBL/GenBank/DDBJ whole genome shotgun (WGS) entry which is preliminary data.</text>
</comment>
<gene>
    <name evidence="1" type="ORF">EJB05_41486</name>
</gene>
<sequence>MNCIHKLISASPYSRCSFDEKPRSVRKQKEGDNYKMTRLPSPPWSIPCEWSTGPLLPSSSSIICSAILSSSSITGGGGESVVVVEEVDVGVAAAP</sequence>
<dbReference type="AlphaFoldDB" id="A0A5J9T9L2"/>
<organism evidence="1 2">
    <name type="scientific">Eragrostis curvula</name>
    <name type="common">weeping love grass</name>
    <dbReference type="NCBI Taxonomy" id="38414"/>
    <lineage>
        <taxon>Eukaryota</taxon>
        <taxon>Viridiplantae</taxon>
        <taxon>Streptophyta</taxon>
        <taxon>Embryophyta</taxon>
        <taxon>Tracheophyta</taxon>
        <taxon>Spermatophyta</taxon>
        <taxon>Magnoliopsida</taxon>
        <taxon>Liliopsida</taxon>
        <taxon>Poales</taxon>
        <taxon>Poaceae</taxon>
        <taxon>PACMAD clade</taxon>
        <taxon>Chloridoideae</taxon>
        <taxon>Eragrostideae</taxon>
        <taxon>Eragrostidinae</taxon>
        <taxon>Eragrostis</taxon>
    </lineage>
</organism>
<reference evidence="1 2" key="1">
    <citation type="journal article" date="2019" name="Sci. Rep.">
        <title>A high-quality genome of Eragrostis curvula grass provides insights into Poaceae evolution and supports new strategies to enhance forage quality.</title>
        <authorList>
            <person name="Carballo J."/>
            <person name="Santos B.A.C.M."/>
            <person name="Zappacosta D."/>
            <person name="Garbus I."/>
            <person name="Selva J.P."/>
            <person name="Gallo C.A."/>
            <person name="Diaz A."/>
            <person name="Albertini E."/>
            <person name="Caccamo M."/>
            <person name="Echenique V."/>
        </authorList>
    </citation>
    <scope>NUCLEOTIDE SEQUENCE [LARGE SCALE GENOMIC DNA]</scope>
    <source>
        <strain evidence="2">cv. Victoria</strain>
        <tissue evidence="1">Leaf</tissue>
    </source>
</reference>
<protein>
    <submittedName>
        <fullName evidence="1">Uncharacterized protein</fullName>
    </submittedName>
</protein>
<evidence type="ECO:0000313" key="1">
    <source>
        <dbReference type="EMBL" id="TVU08100.1"/>
    </source>
</evidence>
<proteinExistence type="predicted"/>
<accession>A0A5J9T9L2</accession>
<name>A0A5J9T9L2_9POAL</name>
<dbReference type="EMBL" id="RWGY01000039">
    <property type="protein sequence ID" value="TVU08100.1"/>
    <property type="molecule type" value="Genomic_DNA"/>
</dbReference>
<dbReference type="Gramene" id="TVU08100">
    <property type="protein sequence ID" value="TVU08100"/>
    <property type="gene ID" value="EJB05_41486"/>
</dbReference>